<dbReference type="Gene3D" id="1.10.150.20">
    <property type="entry name" value="5' to 3' exonuclease, C-terminal subdomain"/>
    <property type="match status" value="1"/>
</dbReference>
<dbReference type="PANTHER" id="PTHR42646:SF2">
    <property type="entry name" value="5'-3' EXONUCLEASE FAMILY PROTEIN"/>
    <property type="match status" value="1"/>
</dbReference>
<evidence type="ECO:0000313" key="9">
    <source>
        <dbReference type="Proteomes" id="UP000306985"/>
    </source>
</evidence>
<dbReference type="SUPFAM" id="SSF47807">
    <property type="entry name" value="5' to 3' exonuclease, C-terminal subdomain"/>
    <property type="match status" value="1"/>
</dbReference>
<dbReference type="GO" id="GO:0017108">
    <property type="term" value="F:5'-flap endonuclease activity"/>
    <property type="evidence" value="ECO:0007669"/>
    <property type="project" value="InterPro"/>
</dbReference>
<dbReference type="CDD" id="cd09898">
    <property type="entry name" value="H3TH_53EXO"/>
    <property type="match status" value="1"/>
</dbReference>
<organism evidence="8 9">
    <name type="scientific">Nakamurella flava</name>
    <dbReference type="NCBI Taxonomy" id="2576308"/>
    <lineage>
        <taxon>Bacteria</taxon>
        <taxon>Bacillati</taxon>
        <taxon>Actinomycetota</taxon>
        <taxon>Actinomycetes</taxon>
        <taxon>Nakamurellales</taxon>
        <taxon>Nakamurellaceae</taxon>
        <taxon>Nakamurella</taxon>
    </lineage>
</organism>
<dbReference type="Proteomes" id="UP000306985">
    <property type="component" value="Unassembled WGS sequence"/>
</dbReference>
<dbReference type="InterPro" id="IPR020045">
    <property type="entry name" value="DNA_polI_H3TH"/>
</dbReference>
<reference evidence="8 9" key="1">
    <citation type="submission" date="2019-05" db="EMBL/GenBank/DDBJ databases">
        <title>Nakamurella sp. N5BH11, whole genome shotgun sequence.</title>
        <authorList>
            <person name="Tuo L."/>
        </authorList>
    </citation>
    <scope>NUCLEOTIDE SEQUENCE [LARGE SCALE GENOMIC DNA]</scope>
    <source>
        <strain evidence="8 9">N5BH11</strain>
    </source>
</reference>
<name>A0A4U6QLA4_9ACTN</name>
<evidence type="ECO:0000256" key="1">
    <source>
        <dbReference type="ARBA" id="ARBA00022722"/>
    </source>
</evidence>
<evidence type="ECO:0000256" key="2">
    <source>
        <dbReference type="ARBA" id="ARBA00022801"/>
    </source>
</evidence>
<dbReference type="SMART" id="SM00475">
    <property type="entry name" value="53EXOc"/>
    <property type="match status" value="1"/>
</dbReference>
<dbReference type="EMBL" id="SZZH01000001">
    <property type="protein sequence ID" value="TKV60898.1"/>
    <property type="molecule type" value="Genomic_DNA"/>
</dbReference>
<dbReference type="AlphaFoldDB" id="A0A4U6QLA4"/>
<feature type="domain" description="5'-3' exonuclease" evidence="7">
    <location>
        <begin position="2"/>
        <end position="293"/>
    </location>
</feature>
<accession>A0A4U6QLA4</accession>
<evidence type="ECO:0000256" key="4">
    <source>
        <dbReference type="ARBA" id="ARBA00023125"/>
    </source>
</evidence>
<keyword evidence="1" id="KW-0540">Nuclease</keyword>
<dbReference type="Gene3D" id="3.40.50.1010">
    <property type="entry name" value="5'-nuclease"/>
    <property type="match status" value="1"/>
</dbReference>
<dbReference type="SMART" id="SM00279">
    <property type="entry name" value="HhH2"/>
    <property type="match status" value="1"/>
</dbReference>
<evidence type="ECO:0000256" key="3">
    <source>
        <dbReference type="ARBA" id="ARBA00022839"/>
    </source>
</evidence>
<keyword evidence="9" id="KW-1185">Reference proteome</keyword>
<evidence type="ECO:0000256" key="6">
    <source>
        <dbReference type="ARBA" id="ARBA00050026"/>
    </source>
</evidence>
<keyword evidence="4" id="KW-0238">DNA-binding</keyword>
<dbReference type="InterPro" id="IPR036279">
    <property type="entry name" value="5-3_exonuclease_C_sf"/>
</dbReference>
<dbReference type="GO" id="GO:0033567">
    <property type="term" value="P:DNA replication, Okazaki fragment processing"/>
    <property type="evidence" value="ECO:0007669"/>
    <property type="project" value="InterPro"/>
</dbReference>
<dbReference type="GO" id="GO:0003677">
    <property type="term" value="F:DNA binding"/>
    <property type="evidence" value="ECO:0007669"/>
    <property type="project" value="UniProtKB-KW"/>
</dbReference>
<dbReference type="OrthoDB" id="9806424at2"/>
<keyword evidence="2" id="KW-0378">Hydrolase</keyword>
<dbReference type="InterPro" id="IPR029060">
    <property type="entry name" value="PIN-like_dom_sf"/>
</dbReference>
<keyword evidence="3 8" id="KW-0269">Exonuclease</keyword>
<comment type="caution">
    <text evidence="8">The sequence shown here is derived from an EMBL/GenBank/DDBJ whole genome shotgun (WGS) entry which is preliminary data.</text>
</comment>
<evidence type="ECO:0000313" key="8">
    <source>
        <dbReference type="EMBL" id="TKV60898.1"/>
    </source>
</evidence>
<protein>
    <recommendedName>
        <fullName evidence="6">5'-3' exonuclease</fullName>
    </recommendedName>
</protein>
<dbReference type="GO" id="GO:0008409">
    <property type="term" value="F:5'-3' exonuclease activity"/>
    <property type="evidence" value="ECO:0007669"/>
    <property type="project" value="InterPro"/>
</dbReference>
<dbReference type="SUPFAM" id="SSF88723">
    <property type="entry name" value="PIN domain-like"/>
    <property type="match status" value="1"/>
</dbReference>
<dbReference type="RefSeq" id="WP_137448201.1">
    <property type="nucleotide sequence ID" value="NZ_SZZH01000001.1"/>
</dbReference>
<dbReference type="CDD" id="cd09859">
    <property type="entry name" value="PIN_53EXO"/>
    <property type="match status" value="1"/>
</dbReference>
<gene>
    <name evidence="8" type="ORF">FDO65_04340</name>
</gene>
<sequence>MLQLFDLAGIYFRAFYAVPSSVKAPDGRPVNAIRGTLDILARVIGDARPTRAVACLDLDWRPAWRVELIPTYKTHRVLDPAELSPEALADAPVGAGVAVVGLDVEDAPDDLSAQVPVLLEVLAAIGLATAGAPHHEADDVIGALAAREQQDPVEVVTGDRDLFQVATDGPPPVAVRYIGAGMSKAAVYTPADVAARYGIPPGCYADFAALRGDPSDGLPGVPGVGEKTAATLIGRFGSLEALVAALDSDDPRLTRPQRAKLAPARAYLQVAGQVTRVAVDAPVELDRDDRLPAAPADPDRLAALVAEFGIGGAVGRLTDMLDRVTG</sequence>
<dbReference type="PANTHER" id="PTHR42646">
    <property type="entry name" value="FLAP ENDONUCLEASE XNI"/>
    <property type="match status" value="1"/>
</dbReference>
<dbReference type="InterPro" id="IPR038969">
    <property type="entry name" value="FEN"/>
</dbReference>
<dbReference type="InterPro" id="IPR008918">
    <property type="entry name" value="HhH2"/>
</dbReference>
<proteinExistence type="predicted"/>
<evidence type="ECO:0000256" key="5">
    <source>
        <dbReference type="ARBA" id="ARBA00049957"/>
    </source>
</evidence>
<comment type="function">
    <text evidence="5">5'-3' exonuclease acting preferentially on double-stranded DNA.</text>
</comment>
<dbReference type="InterPro" id="IPR002421">
    <property type="entry name" value="5-3_exonuclease"/>
</dbReference>
<dbReference type="Pfam" id="PF02739">
    <property type="entry name" value="5_3_exonuc_N"/>
    <property type="match status" value="1"/>
</dbReference>
<evidence type="ECO:0000259" key="7">
    <source>
        <dbReference type="SMART" id="SM00475"/>
    </source>
</evidence>
<dbReference type="InterPro" id="IPR020046">
    <property type="entry name" value="5-3_exonucl_a-hlix_arch_N"/>
</dbReference>
<dbReference type="Pfam" id="PF01367">
    <property type="entry name" value="5_3_exonuc"/>
    <property type="match status" value="1"/>
</dbReference>